<dbReference type="PRINTS" id="PR00368">
    <property type="entry name" value="FADPNR"/>
</dbReference>
<accession>A0A8K0SQJ1</accession>
<dbReference type="GO" id="GO:0005737">
    <property type="term" value="C:cytoplasm"/>
    <property type="evidence" value="ECO:0007669"/>
    <property type="project" value="TreeGrafter"/>
</dbReference>
<dbReference type="GO" id="GO:0004174">
    <property type="term" value="F:electron-transferring-flavoprotein dehydrogenase activity"/>
    <property type="evidence" value="ECO:0007669"/>
    <property type="project" value="TreeGrafter"/>
</dbReference>
<dbReference type="PANTHER" id="PTHR43735:SF3">
    <property type="entry name" value="FERROPTOSIS SUPPRESSOR PROTEIN 1"/>
    <property type="match status" value="1"/>
</dbReference>
<evidence type="ECO:0000256" key="1">
    <source>
        <dbReference type="ARBA" id="ARBA00006442"/>
    </source>
</evidence>
<evidence type="ECO:0000256" key="3">
    <source>
        <dbReference type="ARBA" id="ARBA00022827"/>
    </source>
</evidence>
<evidence type="ECO:0000256" key="4">
    <source>
        <dbReference type="ARBA" id="ARBA00023002"/>
    </source>
</evidence>
<keyword evidence="3" id="KW-0274">FAD</keyword>
<name>A0A8K0SQJ1_9HYPO</name>
<dbReference type="GO" id="GO:0050660">
    <property type="term" value="F:flavin adenine dinucleotide binding"/>
    <property type="evidence" value="ECO:0007669"/>
    <property type="project" value="TreeGrafter"/>
</dbReference>
<sequence>MHNIVVLGFGLASAPIVRQTMRTIVLPSDKYKLYLVTPSSTYHWPIAMPRAVLPGQIPDEKVLVPIESSFAEYPTEKFSLVMGTADVLDPAAKTVVVARNDGTSETINYDTLIVATGSSARDDVPWKALGTTEKTTERLRAVQAEIEKAKTIVVAGGGMTGIETAGELGFEYSQHGTKEVYYVFSETLPMPSLKENVRKAAQSELDKLKVKSLPCTTVSSATKKGDEYIIELRTADGSPKTITAQAYLPALGLTPNTAFAPAPMRAADGRLKQTATLQAPDHPEILIVGDAGNLQFSTAAYAYEQALHVVKHLGEYLSTGTMAPHQVSDKIQAAVTIGRSRGTGQVGSFKLFSILVWWLKGRFLGTDVSPLLPAGKRTSMAVLEK</sequence>
<evidence type="ECO:0000313" key="6">
    <source>
        <dbReference type="EMBL" id="KAH7318724.1"/>
    </source>
</evidence>
<feature type="domain" description="FAD/NAD(P)-binding" evidence="5">
    <location>
        <begin position="3"/>
        <end position="306"/>
    </location>
</feature>
<dbReference type="SUPFAM" id="SSF51905">
    <property type="entry name" value="FAD/NAD(P)-binding domain"/>
    <property type="match status" value="2"/>
</dbReference>
<protein>
    <recommendedName>
        <fullName evidence="5">FAD/NAD(P)-binding domain-containing protein</fullName>
    </recommendedName>
</protein>
<comment type="caution">
    <text evidence="6">The sequence shown here is derived from an EMBL/GenBank/DDBJ whole genome shotgun (WGS) entry which is preliminary data.</text>
</comment>
<dbReference type="Proteomes" id="UP000813444">
    <property type="component" value="Unassembled WGS sequence"/>
</dbReference>
<dbReference type="PANTHER" id="PTHR43735">
    <property type="entry name" value="APOPTOSIS-INDUCING FACTOR 1"/>
    <property type="match status" value="1"/>
</dbReference>
<dbReference type="InterPro" id="IPR023753">
    <property type="entry name" value="FAD/NAD-binding_dom"/>
</dbReference>
<reference evidence="6" key="1">
    <citation type="journal article" date="2021" name="Nat. Commun.">
        <title>Genetic determinants of endophytism in the Arabidopsis root mycobiome.</title>
        <authorList>
            <person name="Mesny F."/>
            <person name="Miyauchi S."/>
            <person name="Thiergart T."/>
            <person name="Pickel B."/>
            <person name="Atanasova L."/>
            <person name="Karlsson M."/>
            <person name="Huettel B."/>
            <person name="Barry K.W."/>
            <person name="Haridas S."/>
            <person name="Chen C."/>
            <person name="Bauer D."/>
            <person name="Andreopoulos W."/>
            <person name="Pangilinan J."/>
            <person name="LaButti K."/>
            <person name="Riley R."/>
            <person name="Lipzen A."/>
            <person name="Clum A."/>
            <person name="Drula E."/>
            <person name="Henrissat B."/>
            <person name="Kohler A."/>
            <person name="Grigoriev I.V."/>
            <person name="Martin F.M."/>
            <person name="Hacquard S."/>
        </authorList>
    </citation>
    <scope>NUCLEOTIDE SEQUENCE</scope>
    <source>
        <strain evidence="6">MPI-CAGE-CH-0235</strain>
    </source>
</reference>
<keyword evidence="7" id="KW-1185">Reference proteome</keyword>
<dbReference type="Pfam" id="PF07992">
    <property type="entry name" value="Pyr_redox_2"/>
    <property type="match status" value="1"/>
</dbReference>
<comment type="similarity">
    <text evidence="1">Belongs to the FAD-dependent oxidoreductase family.</text>
</comment>
<gene>
    <name evidence="6" type="ORF">B0I35DRAFT_432830</name>
</gene>
<dbReference type="Gene3D" id="3.50.50.100">
    <property type="match status" value="1"/>
</dbReference>
<dbReference type="AlphaFoldDB" id="A0A8K0SQJ1"/>
<keyword evidence="2" id="KW-0285">Flavoprotein</keyword>
<evidence type="ECO:0000256" key="2">
    <source>
        <dbReference type="ARBA" id="ARBA00022630"/>
    </source>
</evidence>
<dbReference type="OrthoDB" id="202203at2759"/>
<evidence type="ECO:0000259" key="5">
    <source>
        <dbReference type="Pfam" id="PF07992"/>
    </source>
</evidence>
<dbReference type="EMBL" id="JAGPNK010000007">
    <property type="protein sequence ID" value="KAH7318724.1"/>
    <property type="molecule type" value="Genomic_DNA"/>
</dbReference>
<dbReference type="InterPro" id="IPR036188">
    <property type="entry name" value="FAD/NAD-bd_sf"/>
</dbReference>
<organism evidence="6 7">
    <name type="scientific">Stachybotrys elegans</name>
    <dbReference type="NCBI Taxonomy" id="80388"/>
    <lineage>
        <taxon>Eukaryota</taxon>
        <taxon>Fungi</taxon>
        <taxon>Dikarya</taxon>
        <taxon>Ascomycota</taxon>
        <taxon>Pezizomycotina</taxon>
        <taxon>Sordariomycetes</taxon>
        <taxon>Hypocreomycetidae</taxon>
        <taxon>Hypocreales</taxon>
        <taxon>Stachybotryaceae</taxon>
        <taxon>Stachybotrys</taxon>
    </lineage>
</organism>
<evidence type="ECO:0000313" key="7">
    <source>
        <dbReference type="Proteomes" id="UP000813444"/>
    </source>
</evidence>
<keyword evidence="4" id="KW-0560">Oxidoreductase</keyword>
<proteinExistence type="inferred from homology"/>